<evidence type="ECO:0000313" key="2">
    <source>
        <dbReference type="EMBL" id="GGM56075.1"/>
    </source>
</evidence>
<evidence type="ECO:0000313" key="3">
    <source>
        <dbReference type="Proteomes" id="UP000608890"/>
    </source>
</evidence>
<evidence type="ECO:0000259" key="1">
    <source>
        <dbReference type="Pfam" id="PF02627"/>
    </source>
</evidence>
<sequence>MARIPYFDPDQAPERVLRALAGKRKINIFRMIANSENCAPEVLALGQTLSRGSSLDPVQREVVILRVAHLTGAAYQWHEHTAVAQRVGFTPEKIDAVAAYRMSDQATMFTPFERTLLDFTDAVVATTTVPDELFDAVRAQYDDSRLVELVLLIGFYMMVGRVMNTFQVELQTEAVDSYRLRLA</sequence>
<dbReference type="GO" id="GO:0051920">
    <property type="term" value="F:peroxiredoxin activity"/>
    <property type="evidence" value="ECO:0007669"/>
    <property type="project" value="InterPro"/>
</dbReference>
<gene>
    <name evidence="2" type="ORF">GCM10011608_46140</name>
</gene>
<dbReference type="Proteomes" id="UP000608890">
    <property type="component" value="Unassembled WGS sequence"/>
</dbReference>
<organism evidence="2 3">
    <name type="scientific">Micromonospora sonchi</name>
    <dbReference type="NCBI Taxonomy" id="1763543"/>
    <lineage>
        <taxon>Bacteria</taxon>
        <taxon>Bacillati</taxon>
        <taxon>Actinomycetota</taxon>
        <taxon>Actinomycetes</taxon>
        <taxon>Micromonosporales</taxon>
        <taxon>Micromonosporaceae</taxon>
        <taxon>Micromonospora</taxon>
    </lineage>
</organism>
<proteinExistence type="predicted"/>
<dbReference type="Gene3D" id="1.20.1290.10">
    <property type="entry name" value="AhpD-like"/>
    <property type="match status" value="1"/>
</dbReference>
<name>A0A917X2D2_9ACTN</name>
<dbReference type="PANTHER" id="PTHR34846">
    <property type="entry name" value="4-CARBOXYMUCONOLACTONE DECARBOXYLASE FAMILY PROTEIN (AFU_ORTHOLOGUE AFUA_6G11590)"/>
    <property type="match status" value="1"/>
</dbReference>
<dbReference type="PANTHER" id="PTHR34846:SF11">
    <property type="entry name" value="4-CARBOXYMUCONOLACTONE DECARBOXYLASE FAMILY PROTEIN (AFU_ORTHOLOGUE AFUA_6G11590)"/>
    <property type="match status" value="1"/>
</dbReference>
<reference evidence="2" key="2">
    <citation type="submission" date="2020-09" db="EMBL/GenBank/DDBJ databases">
        <authorList>
            <person name="Sun Q."/>
            <person name="Zhou Y."/>
        </authorList>
    </citation>
    <scope>NUCLEOTIDE SEQUENCE</scope>
    <source>
        <strain evidence="2">CGMCC 4.7312</strain>
    </source>
</reference>
<dbReference type="EMBL" id="BMNB01000025">
    <property type="protein sequence ID" value="GGM56075.1"/>
    <property type="molecule type" value="Genomic_DNA"/>
</dbReference>
<comment type="caution">
    <text evidence="2">The sequence shown here is derived from an EMBL/GenBank/DDBJ whole genome shotgun (WGS) entry which is preliminary data.</text>
</comment>
<dbReference type="InterPro" id="IPR003779">
    <property type="entry name" value="CMD-like"/>
</dbReference>
<accession>A0A917X2D2</accession>
<dbReference type="AlphaFoldDB" id="A0A917X2D2"/>
<reference evidence="2" key="1">
    <citation type="journal article" date="2014" name="Int. J. Syst. Evol. Microbiol.">
        <title>Complete genome sequence of Corynebacterium casei LMG S-19264T (=DSM 44701T), isolated from a smear-ripened cheese.</title>
        <authorList>
            <consortium name="US DOE Joint Genome Institute (JGI-PGF)"/>
            <person name="Walter F."/>
            <person name="Albersmeier A."/>
            <person name="Kalinowski J."/>
            <person name="Ruckert C."/>
        </authorList>
    </citation>
    <scope>NUCLEOTIDE SEQUENCE</scope>
    <source>
        <strain evidence="2">CGMCC 4.7312</strain>
    </source>
</reference>
<dbReference type="RefSeq" id="WP_189047737.1">
    <property type="nucleotide sequence ID" value="NZ_BMNB01000025.1"/>
</dbReference>
<keyword evidence="3" id="KW-1185">Reference proteome</keyword>
<dbReference type="InterPro" id="IPR029032">
    <property type="entry name" value="AhpD-like"/>
</dbReference>
<dbReference type="SUPFAM" id="SSF69118">
    <property type="entry name" value="AhpD-like"/>
    <property type="match status" value="1"/>
</dbReference>
<protein>
    <recommendedName>
        <fullName evidence="1">Carboxymuconolactone decarboxylase-like domain-containing protein</fullName>
    </recommendedName>
</protein>
<dbReference type="Pfam" id="PF02627">
    <property type="entry name" value="CMD"/>
    <property type="match status" value="1"/>
</dbReference>
<feature type="domain" description="Carboxymuconolactone decarboxylase-like" evidence="1">
    <location>
        <begin position="47"/>
        <end position="104"/>
    </location>
</feature>